<dbReference type="GO" id="GO:0043137">
    <property type="term" value="P:DNA replication, removal of RNA primer"/>
    <property type="evidence" value="ECO:0007669"/>
    <property type="project" value="TreeGrafter"/>
</dbReference>
<dbReference type="GO" id="GO:0030145">
    <property type="term" value="F:manganese ion binding"/>
    <property type="evidence" value="ECO:0007669"/>
    <property type="project" value="UniProtKB-UniRule"/>
</dbReference>
<evidence type="ECO:0000256" key="4">
    <source>
        <dbReference type="ARBA" id="ARBA00004496"/>
    </source>
</evidence>
<evidence type="ECO:0000256" key="8">
    <source>
        <dbReference type="ARBA" id="ARBA00022490"/>
    </source>
</evidence>
<protein>
    <recommendedName>
        <fullName evidence="7 14">Ribonuclease HII</fullName>
        <shortName evidence="14">RNase HII</shortName>
        <ecNumber evidence="6 14">3.1.26.4</ecNumber>
    </recommendedName>
</protein>
<dbReference type="AlphaFoldDB" id="A0A170PEE2"/>
<dbReference type="PROSITE" id="PS51975">
    <property type="entry name" value="RNASE_H_2"/>
    <property type="match status" value="1"/>
</dbReference>
<dbReference type="Pfam" id="PF01351">
    <property type="entry name" value="RNase_HII"/>
    <property type="match status" value="1"/>
</dbReference>
<keyword evidence="12 14" id="KW-0378">Hydrolase</keyword>
<evidence type="ECO:0000313" key="19">
    <source>
        <dbReference type="Proteomes" id="UP000215027"/>
    </source>
</evidence>
<reference evidence="18" key="1">
    <citation type="submission" date="2016-01" db="EMBL/GenBank/DDBJ databases">
        <authorList>
            <person name="Mcilroy J.S."/>
            <person name="Karst M S."/>
            <person name="Albertsen M."/>
        </authorList>
    </citation>
    <scope>NUCLEOTIDE SEQUENCE</scope>
    <source>
        <strain evidence="18">Cfx-K</strain>
    </source>
</reference>
<evidence type="ECO:0000256" key="1">
    <source>
        <dbReference type="ARBA" id="ARBA00000077"/>
    </source>
</evidence>
<dbReference type="InterPro" id="IPR024567">
    <property type="entry name" value="RNase_HII/HIII_dom"/>
</dbReference>
<dbReference type="PANTHER" id="PTHR10954:SF18">
    <property type="entry name" value="RIBONUCLEASE HII"/>
    <property type="match status" value="1"/>
</dbReference>
<evidence type="ECO:0000256" key="3">
    <source>
        <dbReference type="ARBA" id="ARBA00004065"/>
    </source>
</evidence>
<keyword evidence="19" id="KW-1185">Reference proteome</keyword>
<feature type="binding site" evidence="14 15">
    <location>
        <position position="32"/>
    </location>
    <ligand>
        <name>a divalent metal cation</name>
        <dbReference type="ChEBI" id="CHEBI:60240"/>
    </ligand>
</feature>
<evidence type="ECO:0000256" key="7">
    <source>
        <dbReference type="ARBA" id="ARBA00019179"/>
    </source>
</evidence>
<name>A0A170PEE2_9CHLR</name>
<evidence type="ECO:0000256" key="15">
    <source>
        <dbReference type="PROSITE-ProRule" id="PRU01319"/>
    </source>
</evidence>
<dbReference type="GO" id="GO:0006298">
    <property type="term" value="P:mismatch repair"/>
    <property type="evidence" value="ECO:0007669"/>
    <property type="project" value="TreeGrafter"/>
</dbReference>
<dbReference type="InterPro" id="IPR012337">
    <property type="entry name" value="RNaseH-like_sf"/>
</dbReference>
<dbReference type="InterPro" id="IPR001352">
    <property type="entry name" value="RNase_HII/HIII"/>
</dbReference>
<keyword evidence="11 14" id="KW-0255">Endonuclease</keyword>
<evidence type="ECO:0000256" key="16">
    <source>
        <dbReference type="RuleBase" id="RU003515"/>
    </source>
</evidence>
<comment type="cofactor">
    <cofactor evidence="2">
        <name>Mg(2+)</name>
        <dbReference type="ChEBI" id="CHEBI:18420"/>
    </cofactor>
</comment>
<keyword evidence="10 14" id="KW-0479">Metal-binding</keyword>
<feature type="binding site" evidence="14 15">
    <location>
        <position position="128"/>
    </location>
    <ligand>
        <name>a divalent metal cation</name>
        <dbReference type="ChEBI" id="CHEBI:60240"/>
    </ligand>
</feature>
<dbReference type="InterPro" id="IPR022898">
    <property type="entry name" value="RNase_HII"/>
</dbReference>
<dbReference type="NCBIfam" id="NF000595">
    <property type="entry name" value="PRK00015.1-3"/>
    <property type="match status" value="1"/>
</dbReference>
<dbReference type="KEGG" id="pbf:CFX0092_A0659"/>
<comment type="catalytic activity">
    <reaction evidence="1 14 15 16">
        <text>Endonucleolytic cleavage to 5'-phosphomonoester.</text>
        <dbReference type="EC" id="3.1.26.4"/>
    </reaction>
</comment>
<comment type="subcellular location">
    <subcellularLocation>
        <location evidence="4 14">Cytoplasm</location>
    </subcellularLocation>
</comment>
<dbReference type="RefSeq" id="WP_095042138.1">
    <property type="nucleotide sequence ID" value="NZ_LN890655.1"/>
</dbReference>
<accession>A0A170PEE2</accession>
<evidence type="ECO:0000256" key="12">
    <source>
        <dbReference type="ARBA" id="ARBA00022801"/>
    </source>
</evidence>
<organism evidence="18 19">
    <name type="scientific">Candidatus Promineifilum breve</name>
    <dbReference type="NCBI Taxonomy" id="1806508"/>
    <lineage>
        <taxon>Bacteria</taxon>
        <taxon>Bacillati</taxon>
        <taxon>Chloroflexota</taxon>
        <taxon>Ardenticatenia</taxon>
        <taxon>Candidatus Promineifilales</taxon>
        <taxon>Candidatus Promineifilaceae</taxon>
        <taxon>Candidatus Promineifilum</taxon>
    </lineage>
</organism>
<evidence type="ECO:0000256" key="6">
    <source>
        <dbReference type="ARBA" id="ARBA00012180"/>
    </source>
</evidence>
<evidence type="ECO:0000256" key="5">
    <source>
        <dbReference type="ARBA" id="ARBA00007383"/>
    </source>
</evidence>
<dbReference type="GO" id="GO:0005737">
    <property type="term" value="C:cytoplasm"/>
    <property type="evidence" value="ECO:0007669"/>
    <property type="project" value="UniProtKB-SubCell"/>
</dbReference>
<evidence type="ECO:0000256" key="11">
    <source>
        <dbReference type="ARBA" id="ARBA00022759"/>
    </source>
</evidence>
<evidence type="ECO:0000256" key="2">
    <source>
        <dbReference type="ARBA" id="ARBA00001946"/>
    </source>
</evidence>
<feature type="binding site" evidence="14 15">
    <location>
        <position position="31"/>
    </location>
    <ligand>
        <name>a divalent metal cation</name>
        <dbReference type="ChEBI" id="CHEBI:60240"/>
    </ligand>
</feature>
<dbReference type="SUPFAM" id="SSF53098">
    <property type="entry name" value="Ribonuclease H-like"/>
    <property type="match status" value="1"/>
</dbReference>
<evidence type="ECO:0000256" key="13">
    <source>
        <dbReference type="ARBA" id="ARBA00023211"/>
    </source>
</evidence>
<evidence type="ECO:0000313" key="18">
    <source>
        <dbReference type="EMBL" id="CUS02537.2"/>
    </source>
</evidence>
<evidence type="ECO:0000256" key="14">
    <source>
        <dbReference type="HAMAP-Rule" id="MF_00052"/>
    </source>
</evidence>
<dbReference type="GO" id="GO:0004523">
    <property type="term" value="F:RNA-DNA hybrid ribonuclease activity"/>
    <property type="evidence" value="ECO:0007669"/>
    <property type="project" value="UniProtKB-UniRule"/>
</dbReference>
<comment type="similarity">
    <text evidence="5 14 16">Belongs to the RNase HII family.</text>
</comment>
<dbReference type="EC" id="3.1.26.4" evidence="6 14"/>
<dbReference type="HAMAP" id="MF_00052_B">
    <property type="entry name" value="RNase_HII_B"/>
    <property type="match status" value="1"/>
</dbReference>
<dbReference type="PANTHER" id="PTHR10954">
    <property type="entry name" value="RIBONUCLEASE H2 SUBUNIT A"/>
    <property type="match status" value="1"/>
</dbReference>
<gene>
    <name evidence="14" type="primary">rnhB</name>
    <name evidence="18" type="ORF">CFX0092_A0659</name>
</gene>
<evidence type="ECO:0000256" key="10">
    <source>
        <dbReference type="ARBA" id="ARBA00022723"/>
    </source>
</evidence>
<dbReference type="CDD" id="cd07182">
    <property type="entry name" value="RNase_HII_bacteria_HII_like"/>
    <property type="match status" value="1"/>
</dbReference>
<dbReference type="Gene3D" id="3.30.420.10">
    <property type="entry name" value="Ribonuclease H-like superfamily/Ribonuclease H"/>
    <property type="match status" value="1"/>
</dbReference>
<keyword evidence="13 14" id="KW-0464">Manganese</keyword>
<dbReference type="InterPro" id="IPR036397">
    <property type="entry name" value="RNaseH_sf"/>
</dbReference>
<comment type="function">
    <text evidence="3 14 16">Endonuclease that specifically degrades the RNA of RNA-DNA hybrids.</text>
</comment>
<proteinExistence type="inferred from homology"/>
<evidence type="ECO:0000256" key="9">
    <source>
        <dbReference type="ARBA" id="ARBA00022722"/>
    </source>
</evidence>
<sequence length="220" mass="22972">MARPGLYPAPNLSLERELAAHYDLVCVAGVDEAGRGALAGPVYAAAVVLPLDNASLTETLRDVADSKLLPPATRERLFDVICDAALAFGIGSVAAVEIDRAGILAATRAAMTAAVGALSPAAQGILVDGPLRLVGGKLPQRPIVRGDRQSLSIAAASILAKVSRDRTMIALDERAPGYGFARHKGYGTAEHLAALGRLGPHPEHRRSFAPLRTGLFSRTE</sequence>
<dbReference type="Proteomes" id="UP000215027">
    <property type="component" value="Chromosome I"/>
</dbReference>
<dbReference type="GO" id="GO:0003723">
    <property type="term" value="F:RNA binding"/>
    <property type="evidence" value="ECO:0007669"/>
    <property type="project" value="UniProtKB-UniRule"/>
</dbReference>
<dbReference type="GO" id="GO:0032299">
    <property type="term" value="C:ribonuclease H2 complex"/>
    <property type="evidence" value="ECO:0007669"/>
    <property type="project" value="TreeGrafter"/>
</dbReference>
<evidence type="ECO:0000259" key="17">
    <source>
        <dbReference type="PROSITE" id="PS51975"/>
    </source>
</evidence>
<keyword evidence="8 14" id="KW-0963">Cytoplasm</keyword>
<dbReference type="EMBL" id="LN890655">
    <property type="protein sequence ID" value="CUS02537.2"/>
    <property type="molecule type" value="Genomic_DNA"/>
</dbReference>
<dbReference type="OrthoDB" id="9803420at2"/>
<comment type="cofactor">
    <cofactor evidence="14 15">
        <name>Mn(2+)</name>
        <dbReference type="ChEBI" id="CHEBI:29035"/>
    </cofactor>
    <cofactor evidence="14 15">
        <name>Mg(2+)</name>
        <dbReference type="ChEBI" id="CHEBI:18420"/>
    </cofactor>
    <text evidence="14 15">Manganese or magnesium. Binds 1 divalent metal ion per monomer in the absence of substrate. May bind a second metal ion after substrate binding.</text>
</comment>
<keyword evidence="9 14" id="KW-0540">Nuclease</keyword>
<feature type="domain" description="RNase H type-2" evidence="17">
    <location>
        <begin position="25"/>
        <end position="220"/>
    </location>
</feature>